<dbReference type="SUPFAM" id="SSF52768">
    <property type="entry name" value="Arginase/deacetylase"/>
    <property type="match status" value="1"/>
</dbReference>
<evidence type="ECO:0000256" key="12">
    <source>
        <dbReference type="RuleBase" id="RU003684"/>
    </source>
</evidence>
<gene>
    <name evidence="14" type="primary">argI1</name>
    <name evidence="14" type="ORF">RNA01_27090</name>
</gene>
<evidence type="ECO:0000256" key="3">
    <source>
        <dbReference type="ARBA" id="ARBA00018123"/>
    </source>
</evidence>
<feature type="binding site" evidence="10">
    <location>
        <position position="101"/>
    </location>
    <ligand>
        <name>Mn(2+)</name>
        <dbReference type="ChEBI" id="CHEBI:29035"/>
        <label>1</label>
    </ligand>
</feature>
<dbReference type="AlphaFoldDB" id="A0A512HJZ8"/>
<feature type="binding site" evidence="10">
    <location>
        <position position="231"/>
    </location>
    <ligand>
        <name>Mn(2+)</name>
        <dbReference type="ChEBI" id="CHEBI:29035"/>
        <label>1</label>
    </ligand>
</feature>
<dbReference type="Proteomes" id="UP000321717">
    <property type="component" value="Unassembled WGS sequence"/>
</dbReference>
<keyword evidence="7 10" id="KW-0464">Manganese</keyword>
<dbReference type="GO" id="GO:0030145">
    <property type="term" value="F:manganese ion binding"/>
    <property type="evidence" value="ECO:0007669"/>
    <property type="project" value="TreeGrafter"/>
</dbReference>
<comment type="similarity">
    <text evidence="11 12">Belongs to the arginase family.</text>
</comment>
<comment type="caution">
    <text evidence="14">The sequence shown here is derived from an EMBL/GenBank/DDBJ whole genome shotgun (WGS) entry which is preliminary data.</text>
</comment>
<dbReference type="PANTHER" id="PTHR43782">
    <property type="entry name" value="ARGINASE"/>
    <property type="match status" value="1"/>
</dbReference>
<dbReference type="NCBIfam" id="TIGR01229">
    <property type="entry name" value="rocF_arginase"/>
    <property type="match status" value="1"/>
</dbReference>
<dbReference type="GO" id="GO:0000050">
    <property type="term" value="P:urea cycle"/>
    <property type="evidence" value="ECO:0007669"/>
    <property type="project" value="UniProtKB-UniPathway"/>
</dbReference>
<proteinExistence type="inferred from homology"/>
<evidence type="ECO:0000256" key="8">
    <source>
        <dbReference type="ARBA" id="ARBA00047391"/>
    </source>
</evidence>
<dbReference type="InterPro" id="IPR006035">
    <property type="entry name" value="Ureohydrolase"/>
</dbReference>
<dbReference type="PANTHER" id="PTHR43782:SF3">
    <property type="entry name" value="ARGINASE"/>
    <property type="match status" value="1"/>
</dbReference>
<dbReference type="EMBL" id="BJZP01000012">
    <property type="protein sequence ID" value="GEO85777.1"/>
    <property type="molecule type" value="Genomic_DNA"/>
</dbReference>
<feature type="binding site" evidence="10">
    <location>
        <position position="233"/>
    </location>
    <ligand>
        <name>Mn(2+)</name>
        <dbReference type="ChEBI" id="CHEBI:29035"/>
        <label>1</label>
    </ligand>
</feature>
<evidence type="ECO:0000256" key="6">
    <source>
        <dbReference type="ARBA" id="ARBA00022801"/>
    </source>
</evidence>
<dbReference type="EC" id="3.5.3.1" evidence="2 9"/>
<evidence type="ECO:0000256" key="2">
    <source>
        <dbReference type="ARBA" id="ARBA00012168"/>
    </source>
</evidence>
<dbReference type="PROSITE" id="PS01053">
    <property type="entry name" value="ARGINASE_1"/>
    <property type="match status" value="1"/>
</dbReference>
<keyword evidence="5 10" id="KW-0479">Metal-binding</keyword>
<keyword evidence="4 13" id="KW-0056">Arginine metabolism</keyword>
<comment type="catalytic activity">
    <reaction evidence="8 13">
        <text>L-arginine + H2O = urea + L-ornithine</text>
        <dbReference type="Rhea" id="RHEA:20569"/>
        <dbReference type="ChEBI" id="CHEBI:15377"/>
        <dbReference type="ChEBI" id="CHEBI:16199"/>
        <dbReference type="ChEBI" id="CHEBI:32682"/>
        <dbReference type="ChEBI" id="CHEBI:46911"/>
        <dbReference type="EC" id="3.5.3.1"/>
    </reaction>
</comment>
<sequence>MSDKTKAATLIGVPLEEGSGRGGCAMGPAALRIAGIGQALGELGYRVADVGDLRPASASDLGENPKAHHLPVVGAFARAIEQATYRAANEGTIPVLLGGDHSLSMGSVSGMARHAKDLDRPLFVLWLDAHADFNTPASSPSGNIHGMPVAYYCGKAEFAPILPANRPFVDPRHVYQVGIRSVDEQERLAIAESGVNVFDMRAIDEEGMGAIMRRIIADVSSANGLLHVSLDVDFLDPDVAPGVGTTVPGGATFREAHLIMEMLHDSGLVSSLDLVELNPFLDDRGKSARVIVELAASLFGRRILDRPTRAA</sequence>
<dbReference type="InterPro" id="IPR020855">
    <property type="entry name" value="Ureohydrolase_Mn_BS"/>
</dbReference>
<dbReference type="FunFam" id="3.40.800.10:FF:000012">
    <property type="entry name" value="Arginase"/>
    <property type="match status" value="1"/>
</dbReference>
<feature type="binding site" evidence="10">
    <location>
        <position position="132"/>
    </location>
    <ligand>
        <name>Mn(2+)</name>
        <dbReference type="ChEBI" id="CHEBI:29035"/>
        <label>1</label>
    </ligand>
</feature>
<evidence type="ECO:0000256" key="9">
    <source>
        <dbReference type="NCBIfam" id="TIGR01229"/>
    </source>
</evidence>
<accession>A0A512HJZ8</accession>
<dbReference type="Gene3D" id="3.40.800.10">
    <property type="entry name" value="Ureohydrolase domain"/>
    <property type="match status" value="1"/>
</dbReference>
<evidence type="ECO:0000256" key="1">
    <source>
        <dbReference type="ARBA" id="ARBA00005098"/>
    </source>
</evidence>
<evidence type="ECO:0000256" key="10">
    <source>
        <dbReference type="PIRSR" id="PIRSR036979-1"/>
    </source>
</evidence>
<dbReference type="UniPathway" id="UPA00158">
    <property type="reaction ID" value="UER00270"/>
</dbReference>
<feature type="binding site" evidence="10">
    <location>
        <position position="128"/>
    </location>
    <ligand>
        <name>Mn(2+)</name>
        <dbReference type="ChEBI" id="CHEBI:29035"/>
        <label>1</label>
    </ligand>
</feature>
<evidence type="ECO:0000256" key="7">
    <source>
        <dbReference type="ARBA" id="ARBA00023211"/>
    </source>
</evidence>
<dbReference type="GO" id="GO:0005737">
    <property type="term" value="C:cytoplasm"/>
    <property type="evidence" value="ECO:0007669"/>
    <property type="project" value="TreeGrafter"/>
</dbReference>
<dbReference type="GO" id="GO:0006525">
    <property type="term" value="P:arginine metabolic process"/>
    <property type="evidence" value="ECO:0007669"/>
    <property type="project" value="UniProtKB-KW"/>
</dbReference>
<comment type="cofactor">
    <cofactor evidence="10 13">
        <name>Mn(2+)</name>
        <dbReference type="ChEBI" id="CHEBI:29035"/>
    </cofactor>
    <text evidence="10 13">Binds 2 manganese ions per subunit.</text>
</comment>
<evidence type="ECO:0000256" key="11">
    <source>
        <dbReference type="PROSITE-ProRule" id="PRU00742"/>
    </source>
</evidence>
<feature type="binding site" evidence="10">
    <location>
        <position position="130"/>
    </location>
    <ligand>
        <name>Mn(2+)</name>
        <dbReference type="ChEBI" id="CHEBI:29035"/>
        <label>1</label>
    </ligand>
</feature>
<dbReference type="PIRSF" id="PIRSF036979">
    <property type="entry name" value="Arginase"/>
    <property type="match status" value="1"/>
</dbReference>
<keyword evidence="6 12" id="KW-0378">Hydrolase</keyword>
<dbReference type="OrthoDB" id="9788689at2"/>
<dbReference type="PRINTS" id="PR00116">
    <property type="entry name" value="ARGINASE"/>
</dbReference>
<evidence type="ECO:0000256" key="4">
    <source>
        <dbReference type="ARBA" id="ARBA00022503"/>
    </source>
</evidence>
<dbReference type="InterPro" id="IPR014033">
    <property type="entry name" value="Arginase"/>
</dbReference>
<evidence type="ECO:0000256" key="5">
    <source>
        <dbReference type="ARBA" id="ARBA00022723"/>
    </source>
</evidence>
<reference evidence="14 15" key="1">
    <citation type="submission" date="2019-07" db="EMBL/GenBank/DDBJ databases">
        <title>Whole genome shotgun sequence of Rhizobium naphthalenivorans NBRC 107585.</title>
        <authorList>
            <person name="Hosoyama A."/>
            <person name="Uohara A."/>
            <person name="Ohji S."/>
            <person name="Ichikawa N."/>
        </authorList>
    </citation>
    <scope>NUCLEOTIDE SEQUENCE [LARGE SCALE GENOMIC DNA]</scope>
    <source>
        <strain evidence="14 15">NBRC 107585</strain>
    </source>
</reference>
<evidence type="ECO:0000313" key="15">
    <source>
        <dbReference type="Proteomes" id="UP000321717"/>
    </source>
</evidence>
<dbReference type="Pfam" id="PF00491">
    <property type="entry name" value="Arginase"/>
    <property type="match status" value="1"/>
</dbReference>
<keyword evidence="15" id="KW-1185">Reference proteome</keyword>
<dbReference type="GO" id="GO:0004053">
    <property type="term" value="F:arginase activity"/>
    <property type="evidence" value="ECO:0007669"/>
    <property type="project" value="UniProtKB-UniRule"/>
</dbReference>
<evidence type="ECO:0000256" key="13">
    <source>
        <dbReference type="RuleBase" id="RU361159"/>
    </source>
</evidence>
<dbReference type="RefSeq" id="WP_147180741.1">
    <property type="nucleotide sequence ID" value="NZ_BJZP01000012.1"/>
</dbReference>
<dbReference type="InterPro" id="IPR023696">
    <property type="entry name" value="Ureohydrolase_dom_sf"/>
</dbReference>
<comment type="pathway">
    <text evidence="1">Nitrogen metabolism; urea cycle; L-ornithine and urea from L-arginine: step 1/1.</text>
</comment>
<evidence type="ECO:0000313" key="14">
    <source>
        <dbReference type="EMBL" id="GEO85777.1"/>
    </source>
</evidence>
<dbReference type="PROSITE" id="PS51409">
    <property type="entry name" value="ARGINASE_2"/>
    <property type="match status" value="1"/>
</dbReference>
<dbReference type="CDD" id="cd09989">
    <property type="entry name" value="Arginase"/>
    <property type="match status" value="1"/>
</dbReference>
<organism evidence="14 15">
    <name type="scientific">Ciceribacter naphthalenivorans</name>
    <dbReference type="NCBI Taxonomy" id="1118451"/>
    <lineage>
        <taxon>Bacteria</taxon>
        <taxon>Pseudomonadati</taxon>
        <taxon>Pseudomonadota</taxon>
        <taxon>Alphaproteobacteria</taxon>
        <taxon>Hyphomicrobiales</taxon>
        <taxon>Rhizobiaceae</taxon>
        <taxon>Ciceribacter</taxon>
    </lineage>
</organism>
<protein>
    <recommendedName>
        <fullName evidence="3 9">Arginase</fullName>
        <ecNumber evidence="2 9">3.5.3.1</ecNumber>
    </recommendedName>
</protein>
<name>A0A512HJZ8_9HYPH</name>